<keyword evidence="1" id="KW-0560">Oxidoreductase</keyword>
<feature type="domain" description="GFO/IDH/MocA-like oxidoreductase" evidence="4">
    <location>
        <begin position="139"/>
        <end position="269"/>
    </location>
</feature>
<dbReference type="Pfam" id="PF01408">
    <property type="entry name" value="GFO_IDH_MocA"/>
    <property type="match status" value="1"/>
</dbReference>
<dbReference type="SUPFAM" id="SSF51735">
    <property type="entry name" value="NAD(P)-binding Rossmann-fold domains"/>
    <property type="match status" value="1"/>
</dbReference>
<dbReference type="GO" id="GO:0000166">
    <property type="term" value="F:nucleotide binding"/>
    <property type="evidence" value="ECO:0007669"/>
    <property type="project" value="InterPro"/>
</dbReference>
<dbReference type="EMBL" id="PNQX01000003">
    <property type="protein sequence ID" value="PMQ19059.1"/>
    <property type="molecule type" value="Genomic_DNA"/>
</dbReference>
<dbReference type="Pfam" id="PF22725">
    <property type="entry name" value="GFO_IDH_MocA_C3"/>
    <property type="match status" value="1"/>
</dbReference>
<evidence type="ECO:0000313" key="6">
    <source>
        <dbReference type="Proteomes" id="UP000235739"/>
    </source>
</evidence>
<dbReference type="AlphaFoldDB" id="A0A2N7RYU2"/>
<protein>
    <submittedName>
        <fullName evidence="5">Oxidoreductase</fullName>
    </submittedName>
</protein>
<dbReference type="Proteomes" id="UP000235739">
    <property type="component" value="Unassembled WGS sequence"/>
</dbReference>
<keyword evidence="2" id="KW-0520">NAD</keyword>
<evidence type="ECO:0000259" key="3">
    <source>
        <dbReference type="Pfam" id="PF01408"/>
    </source>
</evidence>
<feature type="domain" description="Gfo/Idh/MocA-like oxidoreductase N-terminal" evidence="3">
    <location>
        <begin position="16"/>
        <end position="129"/>
    </location>
</feature>
<dbReference type="PANTHER" id="PTHR43818:SF11">
    <property type="entry name" value="BCDNA.GH03377"/>
    <property type="match status" value="1"/>
</dbReference>
<evidence type="ECO:0000256" key="2">
    <source>
        <dbReference type="ARBA" id="ARBA00023027"/>
    </source>
</evidence>
<evidence type="ECO:0000259" key="4">
    <source>
        <dbReference type="Pfam" id="PF22725"/>
    </source>
</evidence>
<dbReference type="SUPFAM" id="SSF55347">
    <property type="entry name" value="Glyceraldehyde-3-phosphate dehydrogenase-like, C-terminal domain"/>
    <property type="match status" value="1"/>
</dbReference>
<dbReference type="GO" id="GO:0016491">
    <property type="term" value="F:oxidoreductase activity"/>
    <property type="evidence" value="ECO:0007669"/>
    <property type="project" value="UniProtKB-KW"/>
</dbReference>
<sequence length="368" mass="38800">MSQLNSQQAAPAMQELKVGVIGGGFMARTHADAIRRAGAQLIGVRSNGEQSTQRAAAALGVPAFESVQALIEQCDAIHITSPNALHFEQATAALEAGISVVCEKPLATNAHDAKQLADLAARSTAVASVPFVYRFHPMVRQARAHVQEGKLGRLLTVRGQYLQDWMHTVSDNDWRVEPVLGGPSRAFADIGSHLVDLLEFIAGEKIVRLNATSSIAHTHRGAVAVDTEDAAALIVQMASGAIGTLMVSQVNAGRKNALTIELSGEKSALEFQQEKPEELWIGKPEISSVLSRQAADLSADAARLSVVPAGHPMGYLDAFAAFVADTYAAIAGKAPEGLPTFADGARACQLTDAVLESARTGEWVATNA</sequence>
<evidence type="ECO:0000313" key="5">
    <source>
        <dbReference type="EMBL" id="PMQ19059.1"/>
    </source>
</evidence>
<reference evidence="5 6" key="1">
    <citation type="journal article" date="2017" name="Elife">
        <title>Extensive horizontal gene transfer in cheese-associated bacteria.</title>
        <authorList>
            <person name="Bonham K.S."/>
            <person name="Wolfe B.E."/>
            <person name="Dutton R.J."/>
        </authorList>
    </citation>
    <scope>NUCLEOTIDE SEQUENCE [LARGE SCALE GENOMIC DNA]</scope>
    <source>
        <strain evidence="5 6">JB182</strain>
    </source>
</reference>
<proteinExistence type="predicted"/>
<dbReference type="RefSeq" id="WP_102599127.1">
    <property type="nucleotide sequence ID" value="NZ_JBQDJG010000015.1"/>
</dbReference>
<name>A0A2N7RYU2_9MICC</name>
<dbReference type="InterPro" id="IPR055170">
    <property type="entry name" value="GFO_IDH_MocA-like_dom"/>
</dbReference>
<gene>
    <name evidence="5" type="ORF">CIK84_17095</name>
</gene>
<dbReference type="InterPro" id="IPR036291">
    <property type="entry name" value="NAD(P)-bd_dom_sf"/>
</dbReference>
<organism evidence="5 6">
    <name type="scientific">Glutamicibacter arilaitensis</name>
    <dbReference type="NCBI Taxonomy" id="256701"/>
    <lineage>
        <taxon>Bacteria</taxon>
        <taxon>Bacillati</taxon>
        <taxon>Actinomycetota</taxon>
        <taxon>Actinomycetes</taxon>
        <taxon>Micrococcales</taxon>
        <taxon>Micrococcaceae</taxon>
        <taxon>Glutamicibacter</taxon>
    </lineage>
</organism>
<evidence type="ECO:0000256" key="1">
    <source>
        <dbReference type="ARBA" id="ARBA00023002"/>
    </source>
</evidence>
<dbReference type="InterPro" id="IPR000683">
    <property type="entry name" value="Gfo/Idh/MocA-like_OxRdtase_N"/>
</dbReference>
<dbReference type="InterPro" id="IPR050463">
    <property type="entry name" value="Gfo/Idh/MocA_oxidrdct_glycsds"/>
</dbReference>
<dbReference type="Gene3D" id="3.40.50.720">
    <property type="entry name" value="NAD(P)-binding Rossmann-like Domain"/>
    <property type="match status" value="1"/>
</dbReference>
<dbReference type="Gene3D" id="3.30.360.10">
    <property type="entry name" value="Dihydrodipicolinate Reductase, domain 2"/>
    <property type="match status" value="1"/>
</dbReference>
<comment type="caution">
    <text evidence="5">The sequence shown here is derived from an EMBL/GenBank/DDBJ whole genome shotgun (WGS) entry which is preliminary data.</text>
</comment>
<dbReference type="PANTHER" id="PTHR43818">
    <property type="entry name" value="BCDNA.GH03377"/>
    <property type="match status" value="1"/>
</dbReference>
<accession>A0A2N7RYU2</accession>